<sequence length="314" mass="34297">MDKLTTSPVLSRLTADVSRIHVFDPIKFPDDFEEYRARATSGGSLYGLFRRQALANAGAKPSPERRKFRRQRSRSLIPRSTPLEDDRSILHALYDYAEAKRYESEPRRHTAACIDANHLQVPPRVYAPLRRQRHVVSPPPSPTELRLHAPDSPGPNKSAEPPKFVIPEIRLPDEDDGDQDASTPTYSPPPAISLLAPSLPDSPPSKTIAGRRRSFAMTHKGLINEGDIIINSSESGSGSLEGDKEKGGLSRRGSLKSNRSITLDSSDTSTEGAAAYSVLMLGGPGVGKTALTQQFLTSEYQAAQNTSFGKCLHC</sequence>
<dbReference type="Gene3D" id="3.40.50.300">
    <property type="entry name" value="P-loop containing nucleotide triphosphate hydrolases"/>
    <property type="match status" value="1"/>
</dbReference>
<accession>A0AAD9P6B8</accession>
<feature type="region of interest" description="Disordered" evidence="1">
    <location>
        <begin position="133"/>
        <end position="210"/>
    </location>
</feature>
<dbReference type="GO" id="GO:0005886">
    <property type="term" value="C:plasma membrane"/>
    <property type="evidence" value="ECO:0007669"/>
    <property type="project" value="TreeGrafter"/>
</dbReference>
<feature type="region of interest" description="Disordered" evidence="1">
    <location>
        <begin position="56"/>
        <end position="81"/>
    </location>
</feature>
<evidence type="ECO:0000256" key="1">
    <source>
        <dbReference type="SAM" id="MobiDB-lite"/>
    </source>
</evidence>
<dbReference type="Proteomes" id="UP001209878">
    <property type="component" value="Unassembled WGS sequence"/>
</dbReference>
<dbReference type="EMBL" id="JAODUO010000118">
    <property type="protein sequence ID" value="KAK2188950.1"/>
    <property type="molecule type" value="Genomic_DNA"/>
</dbReference>
<dbReference type="InterPro" id="IPR027417">
    <property type="entry name" value="P-loop_NTPase"/>
</dbReference>
<keyword evidence="3" id="KW-1185">Reference proteome</keyword>
<reference evidence="2" key="1">
    <citation type="journal article" date="2023" name="Mol. Biol. Evol.">
        <title>Third-Generation Sequencing Reveals the Adaptive Role of the Epigenome in Three Deep-Sea Polychaetes.</title>
        <authorList>
            <person name="Perez M."/>
            <person name="Aroh O."/>
            <person name="Sun Y."/>
            <person name="Lan Y."/>
            <person name="Juniper S.K."/>
            <person name="Young C.R."/>
            <person name="Angers B."/>
            <person name="Qian P.Y."/>
        </authorList>
    </citation>
    <scope>NUCLEOTIDE SEQUENCE</scope>
    <source>
        <strain evidence="2">R07B-5</strain>
    </source>
</reference>
<gene>
    <name evidence="2" type="ORF">NP493_119g06019</name>
</gene>
<evidence type="ECO:0000313" key="3">
    <source>
        <dbReference type="Proteomes" id="UP001209878"/>
    </source>
</evidence>
<dbReference type="PANTHER" id="PTHR45775">
    <property type="entry name" value="RAD, GEM/KIR FAMILY MEMBER 2, ISOFORM C"/>
    <property type="match status" value="1"/>
</dbReference>
<organism evidence="2 3">
    <name type="scientific">Ridgeia piscesae</name>
    <name type="common">Tubeworm</name>
    <dbReference type="NCBI Taxonomy" id="27915"/>
    <lineage>
        <taxon>Eukaryota</taxon>
        <taxon>Metazoa</taxon>
        <taxon>Spiralia</taxon>
        <taxon>Lophotrochozoa</taxon>
        <taxon>Annelida</taxon>
        <taxon>Polychaeta</taxon>
        <taxon>Sedentaria</taxon>
        <taxon>Canalipalpata</taxon>
        <taxon>Sabellida</taxon>
        <taxon>Siboglinidae</taxon>
        <taxon>Ridgeia</taxon>
    </lineage>
</organism>
<comment type="caution">
    <text evidence="2">The sequence shown here is derived from an EMBL/GenBank/DDBJ whole genome shotgun (WGS) entry which is preliminary data.</text>
</comment>
<name>A0AAD9P6B8_RIDPI</name>
<dbReference type="InterPro" id="IPR051641">
    <property type="entry name" value="RGK_GTP-binding_reg"/>
</dbReference>
<evidence type="ECO:0000313" key="2">
    <source>
        <dbReference type="EMBL" id="KAK2188950.1"/>
    </source>
</evidence>
<protein>
    <submittedName>
        <fullName evidence="2">Uncharacterized protein</fullName>
    </submittedName>
</protein>
<dbReference type="AlphaFoldDB" id="A0AAD9P6B8"/>
<feature type="region of interest" description="Disordered" evidence="1">
    <location>
        <begin position="228"/>
        <end position="267"/>
    </location>
</feature>
<feature type="compositionally biased region" description="Polar residues" evidence="1">
    <location>
        <begin position="255"/>
        <end position="267"/>
    </location>
</feature>
<dbReference type="GO" id="GO:0005246">
    <property type="term" value="F:calcium channel regulator activity"/>
    <property type="evidence" value="ECO:0007669"/>
    <property type="project" value="TreeGrafter"/>
</dbReference>
<dbReference type="PANTHER" id="PTHR45775:SF6">
    <property type="entry name" value="RAD, GEM_KIR FAMILY MEMBER 2, ISOFORM C"/>
    <property type="match status" value="1"/>
</dbReference>
<proteinExistence type="predicted"/>
<feature type="compositionally biased region" description="Low complexity" evidence="1">
    <location>
        <begin position="228"/>
        <end position="240"/>
    </location>
</feature>
<dbReference type="GO" id="GO:0005525">
    <property type="term" value="F:GTP binding"/>
    <property type="evidence" value="ECO:0007669"/>
    <property type="project" value="TreeGrafter"/>
</dbReference>